<dbReference type="PANTHER" id="PTHR45138:SF9">
    <property type="entry name" value="DIGUANYLATE CYCLASE DGCM-RELATED"/>
    <property type="match status" value="1"/>
</dbReference>
<dbReference type="PROSITE" id="PS50887">
    <property type="entry name" value="GGDEF"/>
    <property type="match status" value="1"/>
</dbReference>
<gene>
    <name evidence="4" type="ORF">HNR02_003081</name>
</gene>
<feature type="transmembrane region" description="Helical" evidence="2">
    <location>
        <begin position="174"/>
        <end position="193"/>
    </location>
</feature>
<dbReference type="NCBIfam" id="TIGR00254">
    <property type="entry name" value="GGDEF"/>
    <property type="match status" value="1"/>
</dbReference>
<proteinExistence type="predicted"/>
<evidence type="ECO:0000313" key="4">
    <source>
        <dbReference type="EMBL" id="NYI89758.1"/>
    </source>
</evidence>
<evidence type="ECO:0000256" key="1">
    <source>
        <dbReference type="SAM" id="MobiDB-lite"/>
    </source>
</evidence>
<dbReference type="Gene3D" id="3.30.70.270">
    <property type="match status" value="1"/>
</dbReference>
<keyword evidence="5" id="KW-1185">Reference proteome</keyword>
<feature type="transmembrane region" description="Helical" evidence="2">
    <location>
        <begin position="137"/>
        <end position="159"/>
    </location>
</feature>
<keyword evidence="2" id="KW-1133">Transmembrane helix</keyword>
<keyword evidence="2" id="KW-0472">Membrane</keyword>
<feature type="compositionally biased region" description="Basic and acidic residues" evidence="1">
    <location>
        <begin position="15"/>
        <end position="31"/>
    </location>
</feature>
<dbReference type="InterPro" id="IPR043128">
    <property type="entry name" value="Rev_trsase/Diguanyl_cyclase"/>
</dbReference>
<evidence type="ECO:0000313" key="5">
    <source>
        <dbReference type="Proteomes" id="UP000549616"/>
    </source>
</evidence>
<feature type="transmembrane region" description="Helical" evidence="2">
    <location>
        <begin position="258"/>
        <end position="288"/>
    </location>
</feature>
<evidence type="ECO:0000259" key="3">
    <source>
        <dbReference type="PROSITE" id="PS50887"/>
    </source>
</evidence>
<dbReference type="InterPro" id="IPR000160">
    <property type="entry name" value="GGDEF_dom"/>
</dbReference>
<feature type="compositionally biased region" description="Basic residues" evidence="1">
    <location>
        <begin position="1"/>
        <end position="11"/>
    </location>
</feature>
<dbReference type="InterPro" id="IPR029787">
    <property type="entry name" value="Nucleotide_cyclase"/>
</dbReference>
<organism evidence="4 5">
    <name type="scientific">Amycolatopsis endophytica</name>
    <dbReference type="NCBI Taxonomy" id="860233"/>
    <lineage>
        <taxon>Bacteria</taxon>
        <taxon>Bacillati</taxon>
        <taxon>Actinomycetota</taxon>
        <taxon>Actinomycetes</taxon>
        <taxon>Pseudonocardiales</taxon>
        <taxon>Pseudonocardiaceae</taxon>
        <taxon>Amycolatopsis</taxon>
    </lineage>
</organism>
<dbReference type="InterPro" id="IPR050469">
    <property type="entry name" value="Diguanylate_Cyclase"/>
</dbReference>
<dbReference type="GO" id="GO:0043709">
    <property type="term" value="P:cell adhesion involved in single-species biofilm formation"/>
    <property type="evidence" value="ECO:0007669"/>
    <property type="project" value="TreeGrafter"/>
</dbReference>
<accession>A0A853B3Q6</accession>
<protein>
    <submittedName>
        <fullName evidence="4">Diguanylate cyclase (GGDEF)-like protein</fullName>
    </submittedName>
</protein>
<dbReference type="EMBL" id="JACCFK010000001">
    <property type="protein sequence ID" value="NYI89758.1"/>
    <property type="molecule type" value="Genomic_DNA"/>
</dbReference>
<dbReference type="PANTHER" id="PTHR45138">
    <property type="entry name" value="REGULATORY COMPONENTS OF SENSORY TRANSDUCTION SYSTEM"/>
    <property type="match status" value="1"/>
</dbReference>
<dbReference type="FunFam" id="3.30.70.270:FF:000001">
    <property type="entry name" value="Diguanylate cyclase domain protein"/>
    <property type="match status" value="1"/>
</dbReference>
<feature type="compositionally biased region" description="Basic and acidic residues" evidence="1">
    <location>
        <begin position="483"/>
        <end position="493"/>
    </location>
</feature>
<feature type="transmembrane region" description="Helical" evidence="2">
    <location>
        <begin position="214"/>
        <end position="238"/>
    </location>
</feature>
<dbReference type="SMART" id="SM00267">
    <property type="entry name" value="GGDEF"/>
    <property type="match status" value="1"/>
</dbReference>
<sequence>MPLPKARRRSPTLHGDPHPKEGVQSIEERNSVPRQSAPVSAEPNTKRDALSTRRALSPRNWALWRRPKRFVAFLLVSELIAVAWLVVAFVNATLPSGLDWARFAILTAGATAHIQLTRRQEERRRNAGGRVLIDLTAVWIVPAAIILPAPLTILVVGLVRAQRWFVARRPAHNFVYSTVAHMLAATLAHQVYVELGPHDWGALSFGASLAEFGWLLVAGLIYEVVQILYIGTVIALSAPENANVRSVLGSPADNVLEAITIGLGAVTALLLVIMPPTVAIMAVVTVVFNRLAEIEQLQADVRTDPKTQVANMRGWTESAERALARATKAADPMAVLMIDLDHFKWINDTYGHPAGDDVLRNLAQLLDEVTRPSDVVGRFGGEEFLVLLPDTDQAAATVAGERIRSAVAGLRIVTTTKRGDQTVVSGRTASIGVAVFPDHGETLASVMQAADAAVYEAKEGGRNQVRIARAAPASGPGAPDGQAPEREIDHLSR</sequence>
<feature type="region of interest" description="Disordered" evidence="1">
    <location>
        <begin position="470"/>
        <end position="493"/>
    </location>
</feature>
<keyword evidence="2" id="KW-0812">Transmembrane</keyword>
<dbReference type="AlphaFoldDB" id="A0A853B3Q6"/>
<name>A0A853B3Q6_9PSEU</name>
<dbReference type="Pfam" id="PF00990">
    <property type="entry name" value="GGDEF"/>
    <property type="match status" value="1"/>
</dbReference>
<reference evidence="4 5" key="1">
    <citation type="submission" date="2020-07" db="EMBL/GenBank/DDBJ databases">
        <title>Sequencing the genomes of 1000 actinobacteria strains.</title>
        <authorList>
            <person name="Klenk H.-P."/>
        </authorList>
    </citation>
    <scope>NUCLEOTIDE SEQUENCE [LARGE SCALE GENOMIC DNA]</scope>
    <source>
        <strain evidence="4 5">DSM 104006</strain>
    </source>
</reference>
<dbReference type="CDD" id="cd01949">
    <property type="entry name" value="GGDEF"/>
    <property type="match status" value="1"/>
</dbReference>
<dbReference type="GO" id="GO:0005886">
    <property type="term" value="C:plasma membrane"/>
    <property type="evidence" value="ECO:0007669"/>
    <property type="project" value="TreeGrafter"/>
</dbReference>
<comment type="caution">
    <text evidence="4">The sequence shown here is derived from an EMBL/GenBank/DDBJ whole genome shotgun (WGS) entry which is preliminary data.</text>
</comment>
<dbReference type="SUPFAM" id="SSF55073">
    <property type="entry name" value="Nucleotide cyclase"/>
    <property type="match status" value="1"/>
</dbReference>
<feature type="region of interest" description="Disordered" evidence="1">
    <location>
        <begin position="1"/>
        <end position="51"/>
    </location>
</feature>
<dbReference type="Proteomes" id="UP000549616">
    <property type="component" value="Unassembled WGS sequence"/>
</dbReference>
<evidence type="ECO:0000256" key="2">
    <source>
        <dbReference type="SAM" id="Phobius"/>
    </source>
</evidence>
<feature type="domain" description="GGDEF" evidence="3">
    <location>
        <begin position="331"/>
        <end position="470"/>
    </location>
</feature>
<dbReference type="GO" id="GO:0052621">
    <property type="term" value="F:diguanylate cyclase activity"/>
    <property type="evidence" value="ECO:0007669"/>
    <property type="project" value="TreeGrafter"/>
</dbReference>
<dbReference type="GO" id="GO:1902201">
    <property type="term" value="P:negative regulation of bacterial-type flagellum-dependent cell motility"/>
    <property type="evidence" value="ECO:0007669"/>
    <property type="project" value="TreeGrafter"/>
</dbReference>
<feature type="compositionally biased region" description="Low complexity" evidence="1">
    <location>
        <begin position="470"/>
        <end position="482"/>
    </location>
</feature>
<feature type="transmembrane region" description="Helical" evidence="2">
    <location>
        <begin position="70"/>
        <end position="94"/>
    </location>
</feature>